<dbReference type="EMBL" id="CM042032">
    <property type="protein sequence ID" value="KAI3776615.1"/>
    <property type="molecule type" value="Genomic_DNA"/>
</dbReference>
<keyword evidence="2" id="KW-1185">Reference proteome</keyword>
<organism evidence="1 2">
    <name type="scientific">Smallanthus sonchifolius</name>
    <dbReference type="NCBI Taxonomy" id="185202"/>
    <lineage>
        <taxon>Eukaryota</taxon>
        <taxon>Viridiplantae</taxon>
        <taxon>Streptophyta</taxon>
        <taxon>Embryophyta</taxon>
        <taxon>Tracheophyta</taxon>
        <taxon>Spermatophyta</taxon>
        <taxon>Magnoliopsida</taxon>
        <taxon>eudicotyledons</taxon>
        <taxon>Gunneridae</taxon>
        <taxon>Pentapetalae</taxon>
        <taxon>asterids</taxon>
        <taxon>campanulids</taxon>
        <taxon>Asterales</taxon>
        <taxon>Asteraceae</taxon>
        <taxon>Asteroideae</taxon>
        <taxon>Heliantheae alliance</taxon>
        <taxon>Millerieae</taxon>
        <taxon>Smallanthus</taxon>
    </lineage>
</organism>
<accession>A0ACB9G0M5</accession>
<reference evidence="1 2" key="2">
    <citation type="journal article" date="2022" name="Mol. Ecol. Resour.">
        <title>The genomes of chicory, endive, great burdock and yacon provide insights into Asteraceae paleo-polyploidization history and plant inulin production.</title>
        <authorList>
            <person name="Fan W."/>
            <person name="Wang S."/>
            <person name="Wang H."/>
            <person name="Wang A."/>
            <person name="Jiang F."/>
            <person name="Liu H."/>
            <person name="Zhao H."/>
            <person name="Xu D."/>
            <person name="Zhang Y."/>
        </authorList>
    </citation>
    <scope>NUCLEOTIDE SEQUENCE [LARGE SCALE GENOMIC DNA]</scope>
    <source>
        <strain evidence="2">cv. Yunnan</strain>
        <tissue evidence="1">Leaves</tissue>
    </source>
</reference>
<proteinExistence type="predicted"/>
<protein>
    <submittedName>
        <fullName evidence="1">Uncharacterized protein</fullName>
    </submittedName>
</protein>
<name>A0ACB9G0M5_9ASTR</name>
<sequence>MIDPCNTFMHSSTLTSGGICISCIESNIIGWRKSDSKKMSSPYVVLENRPLDQWKVTELKEELKKRKLVTKGLKDDLIKRLDEAIRAEVEEANQTHYNGVSEIDQTDDATLEPIVSEQITSIMGDTSAKNESLEKDNMTDKLDINESLEKDNVTEKLDINESLEDDNMTENLDDENRDRVHGLQSLDTKLSTKGDHGTISTSMEGSQVVEEVSVETSVIVGEVMASKEVGQQELQKVEFNTVDVQAEDEPKPELTSPSDIGSQVVEVSQVKSDSISIDTMSVTEKIELKDNVVADDDDKLVLDVKPEMSHSKVVCHDGKTEPVVVDDMVTTEEKDVGSPEKLNLDRSSGDDSMDEDALESKQIDSIAETTQAPPVKEGEPVDVMVEDTPAANVAECTKDKSDLVGSMKRKLHDQDAVTNSKEVKRQFRWNSQQQTTNSSVPTTPKDSFQAPMRHRFLKSDSSVGHEEPKERVVLPSSKPPTTSLRIDRFLRPFTLKAVQQLLGKTGTVVSFWMDHIKTHCYVTYSSVEEAVETRNAVYNLQWPANGGRLLIAEFVDPSEVKSRTEAPLPSPATPVSSTTTPQPSPPATKLPPPPPPQQQQQLPPPPPLPLPPPPSLSHPPHSREAALPPPPPLPVVTLDDLFRKTRATPRIYYLPLSEEQVAAKLKRTAKQSAGVAFRKEVLEQRRKKSFCDRFRTSGGLPILLLLLRPNCLNSLF</sequence>
<reference evidence="2" key="1">
    <citation type="journal article" date="2022" name="Mol. Ecol. Resour.">
        <title>The genomes of chicory, endive, great burdock and yacon provide insights into Asteraceae palaeo-polyploidization history and plant inulin production.</title>
        <authorList>
            <person name="Fan W."/>
            <person name="Wang S."/>
            <person name="Wang H."/>
            <person name="Wang A."/>
            <person name="Jiang F."/>
            <person name="Liu H."/>
            <person name="Zhao H."/>
            <person name="Xu D."/>
            <person name="Zhang Y."/>
        </authorList>
    </citation>
    <scope>NUCLEOTIDE SEQUENCE [LARGE SCALE GENOMIC DNA]</scope>
    <source>
        <strain evidence="2">cv. Yunnan</strain>
    </source>
</reference>
<gene>
    <name evidence="1" type="ORF">L1987_46401</name>
</gene>
<evidence type="ECO:0000313" key="2">
    <source>
        <dbReference type="Proteomes" id="UP001056120"/>
    </source>
</evidence>
<comment type="caution">
    <text evidence="1">The sequence shown here is derived from an EMBL/GenBank/DDBJ whole genome shotgun (WGS) entry which is preliminary data.</text>
</comment>
<evidence type="ECO:0000313" key="1">
    <source>
        <dbReference type="EMBL" id="KAI3776615.1"/>
    </source>
</evidence>
<dbReference type="Proteomes" id="UP001056120">
    <property type="component" value="Linkage Group LG15"/>
</dbReference>